<protein>
    <submittedName>
        <fullName evidence="2">Uncharacterized protein</fullName>
    </submittedName>
</protein>
<proteinExistence type="predicted"/>
<gene>
    <name evidence="2" type="ORF">Sste5346_010178</name>
</gene>
<evidence type="ECO:0000313" key="2">
    <source>
        <dbReference type="EMBL" id="KAL1887516.1"/>
    </source>
</evidence>
<feature type="region of interest" description="Disordered" evidence="1">
    <location>
        <begin position="365"/>
        <end position="500"/>
    </location>
</feature>
<name>A0ABR3YIB7_9PEZI</name>
<feature type="compositionally biased region" description="Basic and acidic residues" evidence="1">
    <location>
        <begin position="209"/>
        <end position="218"/>
    </location>
</feature>
<evidence type="ECO:0000313" key="3">
    <source>
        <dbReference type="Proteomes" id="UP001583186"/>
    </source>
</evidence>
<feature type="compositionally biased region" description="Low complexity" evidence="1">
    <location>
        <begin position="243"/>
        <end position="263"/>
    </location>
</feature>
<feature type="region of interest" description="Disordered" evidence="1">
    <location>
        <begin position="92"/>
        <end position="156"/>
    </location>
</feature>
<dbReference type="Proteomes" id="UP001583186">
    <property type="component" value="Unassembled WGS sequence"/>
</dbReference>
<organism evidence="2 3">
    <name type="scientific">Sporothrix stenoceras</name>
    <dbReference type="NCBI Taxonomy" id="5173"/>
    <lineage>
        <taxon>Eukaryota</taxon>
        <taxon>Fungi</taxon>
        <taxon>Dikarya</taxon>
        <taxon>Ascomycota</taxon>
        <taxon>Pezizomycotina</taxon>
        <taxon>Sordariomycetes</taxon>
        <taxon>Sordariomycetidae</taxon>
        <taxon>Ophiostomatales</taxon>
        <taxon>Ophiostomataceae</taxon>
        <taxon>Sporothrix</taxon>
    </lineage>
</organism>
<dbReference type="EMBL" id="JAWCUI010000117">
    <property type="protein sequence ID" value="KAL1887516.1"/>
    <property type="molecule type" value="Genomic_DNA"/>
</dbReference>
<feature type="compositionally biased region" description="Polar residues" evidence="1">
    <location>
        <begin position="94"/>
        <end position="107"/>
    </location>
</feature>
<feature type="compositionally biased region" description="Basic residues" evidence="1">
    <location>
        <begin position="264"/>
        <end position="280"/>
    </location>
</feature>
<feature type="compositionally biased region" description="Low complexity" evidence="1">
    <location>
        <begin position="397"/>
        <end position="429"/>
    </location>
</feature>
<feature type="region of interest" description="Disordered" evidence="1">
    <location>
        <begin position="209"/>
        <end position="286"/>
    </location>
</feature>
<feature type="compositionally biased region" description="Low complexity" evidence="1">
    <location>
        <begin position="119"/>
        <end position="135"/>
    </location>
</feature>
<evidence type="ECO:0000256" key="1">
    <source>
        <dbReference type="SAM" id="MobiDB-lite"/>
    </source>
</evidence>
<accession>A0ABR3YIB7</accession>
<sequence>MGLHVTPYGTFYVQRSLRTGEVMQVLPVKRPEQPSHLPSVDSLGITENFIEHRRASLAADTARAEDSQGRLQQELATAGGESLLATGKAVLAQNGGSDSNTHNSPSAPNCDGDVEMAYGSSTAGSASGPPTSPASYQHSSATRQSRSNSYRGSNMNYILSEDPHQQSSSMAMAPQMLPVRSWPDALHQEATVNLPPFREIDSARALTHEEELRHEEQISNRGGGSGHSSSSRRRSTASPRMTSLLRSSSRNSSRSNSTSSMSHGHGHGHGHGLAHGHGHGHNNASISSSISNAFSISNMISHGSEGSVSSAYSASEVSTPSAPFSPGPDYYYCNSNNGYSPATSYAAMSPAASFGGGNNGCSMMVDGGASPQVSTPTHHRSSKSSTPRASRSHRTRTSPSPRLPPASVSASHSPAYPSASVPCHSSAAPYAPPAPHSAPAPLAPSPLATPAPQKKNKTVWIIRTLEPRKTSSRRMANGGEDYDDYEPQRVQTHVETHIAP</sequence>
<feature type="compositionally biased region" description="Pro residues" evidence="1">
    <location>
        <begin position="430"/>
        <end position="449"/>
    </location>
</feature>
<reference evidence="2 3" key="1">
    <citation type="journal article" date="2024" name="IMA Fungus">
        <title>IMA Genome - F19 : A genome assembly and annotation guide to empower mycologists, including annotated draft genome sequences of Ceratocystis pirilliformis, Diaporthe australafricana, Fusarium ophioides, Paecilomyces lecythidis, and Sporothrix stenoceras.</title>
        <authorList>
            <person name="Aylward J."/>
            <person name="Wilson A.M."/>
            <person name="Visagie C.M."/>
            <person name="Spraker J."/>
            <person name="Barnes I."/>
            <person name="Buitendag C."/>
            <person name="Ceriani C."/>
            <person name="Del Mar Angel L."/>
            <person name="du Plessis D."/>
            <person name="Fuchs T."/>
            <person name="Gasser K."/>
            <person name="Kramer D."/>
            <person name="Li W."/>
            <person name="Munsamy K."/>
            <person name="Piso A."/>
            <person name="Price J.L."/>
            <person name="Sonnekus B."/>
            <person name="Thomas C."/>
            <person name="van der Nest A."/>
            <person name="van Dijk A."/>
            <person name="van Heerden A."/>
            <person name="van Vuuren N."/>
            <person name="Yilmaz N."/>
            <person name="Duong T.A."/>
            <person name="van der Merwe N.A."/>
            <person name="Wingfield M.J."/>
            <person name="Wingfield B.D."/>
        </authorList>
    </citation>
    <scope>NUCLEOTIDE SEQUENCE [LARGE SCALE GENOMIC DNA]</scope>
    <source>
        <strain evidence="2 3">CMW 5346</strain>
    </source>
</reference>
<keyword evidence="3" id="KW-1185">Reference proteome</keyword>
<comment type="caution">
    <text evidence="2">The sequence shown here is derived from an EMBL/GenBank/DDBJ whole genome shotgun (WGS) entry which is preliminary data.</text>
</comment>
<feature type="compositionally biased region" description="Polar residues" evidence="1">
    <location>
        <begin position="136"/>
        <end position="156"/>
    </location>
</feature>